<dbReference type="Pfam" id="PF13578">
    <property type="entry name" value="Methyltransf_24"/>
    <property type="match status" value="1"/>
</dbReference>
<dbReference type="Gene3D" id="3.40.50.150">
    <property type="entry name" value="Vaccinia Virus protein VP39"/>
    <property type="match status" value="1"/>
</dbReference>
<feature type="compositionally biased region" description="Basic residues" evidence="1">
    <location>
        <begin position="1"/>
        <end position="10"/>
    </location>
</feature>
<gene>
    <name evidence="2" type="ORF">EAH86_03265</name>
</gene>
<feature type="region of interest" description="Disordered" evidence="1">
    <location>
        <begin position="42"/>
        <end position="80"/>
    </location>
</feature>
<proteinExistence type="predicted"/>
<keyword evidence="2" id="KW-0808">Transferase</keyword>
<keyword evidence="2" id="KW-0489">Methyltransferase</keyword>
<dbReference type="InterPro" id="IPR029063">
    <property type="entry name" value="SAM-dependent_MTases_sf"/>
</dbReference>
<evidence type="ECO:0000256" key="1">
    <source>
        <dbReference type="SAM" id="MobiDB-lite"/>
    </source>
</evidence>
<protein>
    <submittedName>
        <fullName evidence="2">Class I SAM-dependent methyltransferase</fullName>
    </submittedName>
</protein>
<dbReference type="AlphaFoldDB" id="A0A502D320"/>
<comment type="caution">
    <text evidence="2">The sequence shown here is derived from an EMBL/GenBank/DDBJ whole genome shotgun (WGS) entry which is preliminary data.</text>
</comment>
<evidence type="ECO:0000313" key="2">
    <source>
        <dbReference type="EMBL" id="TPG19493.1"/>
    </source>
</evidence>
<sequence length="332" mass="37381">MTLLGSRHHQHPEDFMTLRGTARRTLEPVLGVERTKRLRRAERTWRRKAAKAISPDAPQRPGSVQQGQKPEKFQPSDPFAAFPKPSSTLHEMLGRLHKRIQPETYLEVGVRWGDSLTLARCTSVGIDPDFKVTQELHGPMHLERTTSDEFFARDNPLAVFDGRPVDLAFIDGMHLAEFALRDFINIERHMAPGGVVVFDDMLPRNPLEAARDRKTVAWAGDVYKVVTVLREHRPDLVVLPLNTSPTGTLVVLGLDPTSTALDERFDQLVPFLEALDPQDVPEDLLGRSTALEPGVLLDTVDWDTLRALRHRPVGDSELRAFVDRLRELPTLG</sequence>
<dbReference type="GO" id="GO:0008168">
    <property type="term" value="F:methyltransferase activity"/>
    <property type="evidence" value="ECO:0007669"/>
    <property type="project" value="UniProtKB-KW"/>
</dbReference>
<reference evidence="2 3" key="1">
    <citation type="journal article" date="2019" name="Environ. Microbiol.">
        <title>Species interactions and distinct microbial communities in high Arctic permafrost affected cryosols are associated with the CH4 and CO2 gas fluxes.</title>
        <authorList>
            <person name="Altshuler I."/>
            <person name="Hamel J."/>
            <person name="Turney S."/>
            <person name="Magnuson E."/>
            <person name="Levesque R."/>
            <person name="Greer C."/>
            <person name="Whyte L.G."/>
        </authorList>
    </citation>
    <scope>NUCLEOTIDE SEQUENCE [LARGE SCALE GENOMIC DNA]</scope>
    <source>
        <strain evidence="2 3">S9.3A</strain>
    </source>
</reference>
<name>A0A502D320_9MICO</name>
<dbReference type="SUPFAM" id="SSF53335">
    <property type="entry name" value="S-adenosyl-L-methionine-dependent methyltransferases"/>
    <property type="match status" value="1"/>
</dbReference>
<dbReference type="Proteomes" id="UP000317722">
    <property type="component" value="Unassembled WGS sequence"/>
</dbReference>
<evidence type="ECO:0000313" key="3">
    <source>
        <dbReference type="Proteomes" id="UP000317722"/>
    </source>
</evidence>
<feature type="region of interest" description="Disordered" evidence="1">
    <location>
        <begin position="1"/>
        <end position="20"/>
    </location>
</feature>
<accession>A0A502D320</accession>
<organism evidence="2 3">
    <name type="scientific">Pedococcus bigeumensis</name>
    <dbReference type="NCBI Taxonomy" id="433644"/>
    <lineage>
        <taxon>Bacteria</taxon>
        <taxon>Bacillati</taxon>
        <taxon>Actinomycetota</taxon>
        <taxon>Actinomycetes</taxon>
        <taxon>Micrococcales</taxon>
        <taxon>Intrasporangiaceae</taxon>
        <taxon>Pedococcus</taxon>
    </lineage>
</organism>
<keyword evidence="3" id="KW-1185">Reference proteome</keyword>
<dbReference type="GO" id="GO:0032259">
    <property type="term" value="P:methylation"/>
    <property type="evidence" value="ECO:0007669"/>
    <property type="project" value="UniProtKB-KW"/>
</dbReference>
<dbReference type="OrthoDB" id="799111at2"/>
<dbReference type="EMBL" id="RCZM01000001">
    <property type="protein sequence ID" value="TPG19493.1"/>
    <property type="molecule type" value="Genomic_DNA"/>
</dbReference>